<protein>
    <submittedName>
        <fullName evidence="1">Uncharacterized protein</fullName>
    </submittedName>
</protein>
<keyword evidence="2" id="KW-1185">Reference proteome</keyword>
<dbReference type="AlphaFoldDB" id="A0A9Q1K750"/>
<accession>A0A9Q1K750</accession>
<name>A0A9Q1K750_9CARY</name>
<organism evidence="1 2">
    <name type="scientific">Carnegiea gigantea</name>
    <dbReference type="NCBI Taxonomy" id="171969"/>
    <lineage>
        <taxon>Eukaryota</taxon>
        <taxon>Viridiplantae</taxon>
        <taxon>Streptophyta</taxon>
        <taxon>Embryophyta</taxon>
        <taxon>Tracheophyta</taxon>
        <taxon>Spermatophyta</taxon>
        <taxon>Magnoliopsida</taxon>
        <taxon>eudicotyledons</taxon>
        <taxon>Gunneridae</taxon>
        <taxon>Pentapetalae</taxon>
        <taxon>Caryophyllales</taxon>
        <taxon>Cactineae</taxon>
        <taxon>Cactaceae</taxon>
        <taxon>Cactoideae</taxon>
        <taxon>Echinocereeae</taxon>
        <taxon>Carnegiea</taxon>
    </lineage>
</organism>
<dbReference type="EMBL" id="JAKOGI010000288">
    <property type="protein sequence ID" value="KAJ8437664.1"/>
    <property type="molecule type" value="Genomic_DNA"/>
</dbReference>
<evidence type="ECO:0000313" key="2">
    <source>
        <dbReference type="Proteomes" id="UP001153076"/>
    </source>
</evidence>
<evidence type="ECO:0000313" key="1">
    <source>
        <dbReference type="EMBL" id="KAJ8437664.1"/>
    </source>
</evidence>
<reference evidence="1" key="1">
    <citation type="submission" date="2022-04" db="EMBL/GenBank/DDBJ databases">
        <title>Carnegiea gigantea Genome sequencing and assembly v2.</title>
        <authorList>
            <person name="Copetti D."/>
            <person name="Sanderson M.J."/>
            <person name="Burquez A."/>
            <person name="Wojciechowski M.F."/>
        </authorList>
    </citation>
    <scope>NUCLEOTIDE SEQUENCE</scope>
    <source>
        <strain evidence="1">SGP5-SGP5p</strain>
        <tissue evidence="1">Aerial part</tissue>
    </source>
</reference>
<proteinExistence type="predicted"/>
<sequence>MVVDDATELGISRKLTMDCMMWAMRKLDWGPVEALASRPANPPASPMLAGGPSRERTTSFPIFRDTAQAVEYVRDNLRWSMRESSSLHPNLLPLHFTAYCPEFDHIMAMQFVHATYIPEMVQAIFYAMVINDMAELRLIRRETEESLMLDL</sequence>
<gene>
    <name evidence="1" type="ORF">Cgig2_028602</name>
</gene>
<comment type="caution">
    <text evidence="1">The sequence shown here is derived from an EMBL/GenBank/DDBJ whole genome shotgun (WGS) entry which is preliminary data.</text>
</comment>
<dbReference type="Proteomes" id="UP001153076">
    <property type="component" value="Unassembled WGS sequence"/>
</dbReference>